<organism evidence="1 2">
    <name type="scientific">Streptomyces olindensis</name>
    <dbReference type="NCBI Taxonomy" id="358823"/>
    <lineage>
        <taxon>Bacteria</taxon>
        <taxon>Bacillati</taxon>
        <taxon>Actinomycetota</taxon>
        <taxon>Actinomycetes</taxon>
        <taxon>Kitasatosporales</taxon>
        <taxon>Streptomycetaceae</taxon>
        <taxon>Streptomyces</taxon>
    </lineage>
</organism>
<dbReference type="Proteomes" id="UP001550603">
    <property type="component" value="Unassembled WGS sequence"/>
</dbReference>
<dbReference type="Pfam" id="PF10012">
    <property type="entry name" value="DUF2255"/>
    <property type="match status" value="1"/>
</dbReference>
<dbReference type="Gene3D" id="2.30.110.10">
    <property type="entry name" value="Electron Transport, Fmn-binding Protein, Chain A"/>
    <property type="match status" value="1"/>
</dbReference>
<keyword evidence="2" id="KW-1185">Reference proteome</keyword>
<dbReference type="RefSeq" id="WP_359787120.1">
    <property type="nucleotide sequence ID" value="NZ_JBEYBN010000010.1"/>
</dbReference>
<protein>
    <submittedName>
        <fullName evidence="1">DUF2255 family protein</fullName>
    </submittedName>
</protein>
<accession>A0ABV2XRM2</accession>
<sequence length="132" mass="14932">MTTTTTWTDDELDRIEQAEELDIASLRRSGTLSSRRTIWVVRVGDDIYVRSVYGPGSDWYRGTRARHEGRIEAEGVTKDVSFVDVADEIDDEEINEAVDASYRRKYAHYAASIIEAITSDTASSTTLRLLPR</sequence>
<dbReference type="InterPro" id="IPR012349">
    <property type="entry name" value="Split_barrel_FMN-bd"/>
</dbReference>
<evidence type="ECO:0000313" key="2">
    <source>
        <dbReference type="Proteomes" id="UP001550603"/>
    </source>
</evidence>
<dbReference type="InterPro" id="IPR016888">
    <property type="entry name" value="UCP028498"/>
</dbReference>
<comment type="caution">
    <text evidence="1">The sequence shown here is derived from an EMBL/GenBank/DDBJ whole genome shotgun (WGS) entry which is preliminary data.</text>
</comment>
<proteinExistence type="predicted"/>
<gene>
    <name evidence="1" type="ORF">ABZ568_09515</name>
</gene>
<dbReference type="EMBL" id="JBEYBN010000010">
    <property type="protein sequence ID" value="MEU2266658.1"/>
    <property type="molecule type" value="Genomic_DNA"/>
</dbReference>
<evidence type="ECO:0000313" key="1">
    <source>
        <dbReference type="EMBL" id="MEU2266658.1"/>
    </source>
</evidence>
<reference evidence="1 2" key="1">
    <citation type="submission" date="2024-06" db="EMBL/GenBank/DDBJ databases">
        <title>The Natural Products Discovery Center: Release of the First 8490 Sequenced Strains for Exploring Actinobacteria Biosynthetic Diversity.</title>
        <authorList>
            <person name="Kalkreuter E."/>
            <person name="Kautsar S.A."/>
            <person name="Yang D."/>
            <person name="Bader C.D."/>
            <person name="Teijaro C.N."/>
            <person name="Fluegel L."/>
            <person name="Davis C.M."/>
            <person name="Simpson J.R."/>
            <person name="Lauterbach L."/>
            <person name="Steele A.D."/>
            <person name="Gui C."/>
            <person name="Meng S."/>
            <person name="Li G."/>
            <person name="Viehrig K."/>
            <person name="Ye F."/>
            <person name="Su P."/>
            <person name="Kiefer A.F."/>
            <person name="Nichols A."/>
            <person name="Cepeda A.J."/>
            <person name="Yan W."/>
            <person name="Fan B."/>
            <person name="Jiang Y."/>
            <person name="Adhikari A."/>
            <person name="Zheng C.-J."/>
            <person name="Schuster L."/>
            <person name="Cowan T.M."/>
            <person name="Smanski M.J."/>
            <person name="Chevrette M.G."/>
            <person name="De Carvalho L.P.S."/>
            <person name="Shen B."/>
        </authorList>
    </citation>
    <scope>NUCLEOTIDE SEQUENCE [LARGE SCALE GENOMIC DNA]</scope>
    <source>
        <strain evidence="1 2">NPDC019583</strain>
    </source>
</reference>
<name>A0ABV2XRM2_9ACTN</name>